<evidence type="ECO:0000313" key="2">
    <source>
        <dbReference type="EMBL" id="OGK01672.1"/>
    </source>
</evidence>
<dbReference type="PANTHER" id="PTHR42867:SF1">
    <property type="entry name" value="MEMBRANE PROTEIN-RELATED"/>
    <property type="match status" value="1"/>
</dbReference>
<dbReference type="Pfam" id="PF07136">
    <property type="entry name" value="DUF1385"/>
    <property type="match status" value="1"/>
</dbReference>
<protein>
    <recommendedName>
        <fullName evidence="4">Metal-dependent enzyme</fullName>
    </recommendedName>
</protein>
<proteinExistence type="predicted"/>
<feature type="transmembrane region" description="Helical" evidence="1">
    <location>
        <begin position="216"/>
        <end position="241"/>
    </location>
</feature>
<name>A0A1F7F518_UNCRA</name>
<evidence type="ECO:0000256" key="1">
    <source>
        <dbReference type="SAM" id="Phobius"/>
    </source>
</evidence>
<feature type="transmembrane region" description="Helical" evidence="1">
    <location>
        <begin position="68"/>
        <end position="88"/>
    </location>
</feature>
<gene>
    <name evidence="2" type="ORF">A2519_09080</name>
</gene>
<feature type="transmembrane region" description="Helical" evidence="1">
    <location>
        <begin position="146"/>
        <end position="166"/>
    </location>
</feature>
<evidence type="ECO:0000313" key="3">
    <source>
        <dbReference type="Proteomes" id="UP000179243"/>
    </source>
</evidence>
<reference evidence="2 3" key="1">
    <citation type="journal article" date="2016" name="Nat. Commun.">
        <title>Thousands of microbial genomes shed light on interconnected biogeochemical processes in an aquifer system.</title>
        <authorList>
            <person name="Anantharaman K."/>
            <person name="Brown C.T."/>
            <person name="Hug L.A."/>
            <person name="Sharon I."/>
            <person name="Castelle C.J."/>
            <person name="Probst A.J."/>
            <person name="Thomas B.C."/>
            <person name="Singh A."/>
            <person name="Wilkins M.J."/>
            <person name="Karaoz U."/>
            <person name="Brodie E.L."/>
            <person name="Williams K.H."/>
            <person name="Hubbard S.S."/>
            <person name="Banfield J.F."/>
        </authorList>
    </citation>
    <scope>NUCLEOTIDE SEQUENCE [LARGE SCALE GENOMIC DNA]</scope>
</reference>
<feature type="transmembrane region" description="Helical" evidence="1">
    <location>
        <begin position="109"/>
        <end position="134"/>
    </location>
</feature>
<evidence type="ECO:0008006" key="4">
    <source>
        <dbReference type="Google" id="ProtNLM"/>
    </source>
</evidence>
<feature type="transmembrane region" description="Helical" evidence="1">
    <location>
        <begin position="247"/>
        <end position="269"/>
    </location>
</feature>
<keyword evidence="1" id="KW-1133">Transmembrane helix</keyword>
<dbReference type="AlphaFoldDB" id="A0A1F7F518"/>
<organism evidence="2 3">
    <name type="scientific">Candidatus Raymondbacteria bacterium RIFOXYD12_FULL_49_13</name>
    <dbReference type="NCBI Taxonomy" id="1817890"/>
    <lineage>
        <taxon>Bacteria</taxon>
        <taxon>Raymondiibacteriota</taxon>
    </lineage>
</organism>
<keyword evidence="1" id="KW-0812">Transmembrane</keyword>
<accession>A0A1F7F518</accession>
<keyword evidence="1" id="KW-0472">Membrane</keyword>
<dbReference type="Proteomes" id="UP000179243">
    <property type="component" value="Unassembled WGS sequence"/>
</dbReference>
<dbReference type="PANTHER" id="PTHR42867">
    <property type="entry name" value="MEMBRANE PROTEIN-RELATED"/>
    <property type="match status" value="1"/>
</dbReference>
<dbReference type="EMBL" id="MFYX01000121">
    <property type="protein sequence ID" value="OGK01672.1"/>
    <property type="molecule type" value="Genomic_DNA"/>
</dbReference>
<comment type="caution">
    <text evidence="2">The sequence shown here is derived from an EMBL/GenBank/DDBJ whole genome shotgun (WGS) entry which is preliminary data.</text>
</comment>
<sequence>MNKTVLFFLAPFYAAKSTVGGQAVIEGVMMRGKEKIALSVRRKAGNIQSLVNPHIAYKERMPLLKIPILRGAATFIESLVIGMRYLSISADFAMEDEKGVQTTKSWKDSFYLGLSIAIAFVAGMGLFFALPYFITGVVPYTKESNPVLFNLTAGFIRIVFFLAYVWGISFMKDVKRLFQYHGAEHKSIFCFEAGQELTQENITGFSTHHPRCGTSFLLIAAVSCILVFAVIDALIALHWAAYVHPPWHLRLAVHLPLIPLVSGISFEFLKLSDRFSANPVVGALSLPGLLLQNITTEEPDASQIEVAVAALKNAV</sequence>
<dbReference type="InterPro" id="IPR010787">
    <property type="entry name" value="DUF1385"/>
</dbReference>